<comment type="caution">
    <text evidence="12">The sequence shown here is derived from an EMBL/GenBank/DDBJ whole genome shotgun (WGS) entry which is preliminary data.</text>
</comment>
<evidence type="ECO:0000256" key="7">
    <source>
        <dbReference type="ARBA" id="ARBA00022723"/>
    </source>
</evidence>
<dbReference type="InterPro" id="IPR047151">
    <property type="entry name" value="RNZ2-like"/>
</dbReference>
<comment type="cofactor">
    <cofactor evidence="2">
        <name>Zn(2+)</name>
        <dbReference type="ChEBI" id="CHEBI:29105"/>
    </cofactor>
</comment>
<dbReference type="Pfam" id="PF23023">
    <property type="entry name" value="Anti-Pycsar_Apyc1"/>
    <property type="match status" value="1"/>
</dbReference>
<accession>A0AAV2A726</accession>
<dbReference type="GO" id="GO:0042781">
    <property type="term" value="F:3'-tRNA processing endoribonuclease activity"/>
    <property type="evidence" value="ECO:0007669"/>
    <property type="project" value="UniProtKB-EC"/>
</dbReference>
<keyword evidence="6" id="KW-0540">Nuclease</keyword>
<evidence type="ECO:0000256" key="5">
    <source>
        <dbReference type="ARBA" id="ARBA00022694"/>
    </source>
</evidence>
<sequence>MLSVLKLTVKPISVKKYLLNCCSRFQIRCINDCVRDDKKAFNPFKKKTFFKNGFEDDSKIASRICITILGNGAFGQPRCIGIFTEFKGFLFNCGEGVGRFCQEYEVDTLQIRNIFVTQNTWRNVSGLADIYLGNDAFGVHKMNIYGPPGVEYFTDVLTSYKKTRLYKKSNYVDENMEIRSIPIRSSKLCFKGKADICYSYVCKVFKKIGDFNAEKCVELGVPIGPHLLQLKNGEDVVLPSGRIIHSADVLDASCPDITILIADCPSEDFLDSFVNEKQFALYQSPSDVDEITYVFHFSPPDIIKSRNYQTWIQKFHENVQHYILNSSNPSMSSEAIHQTQNLLHLFHPEIFKLLPEEKTKPLPLQVSSKIMNPPPMLQIYLRPERKLSWDNVLRNDSEESIKAFTEIPDFNNELSKLKSLIFLRKPVRGDVYPEVLFLGTSSATSTACRNVSAILVNFNFNNSILLDCGEGTFRQLVRYFGKDEVAKVLQKTSCIFITHKHTDHYMGLFEVIKARIEAFENAGVPYKRIALILPPEIRSMFNRFCEMYEPLSSKVRIFACKNLVSENENHLILSSFLKGIKLLTVPVNHCDNAYGIVLKQGSEWKIVYSGDTLPCQKLVEAGKNCTLLIHEASVEDNLLSEALLKKHSTPSQVIDIAEKMNAQNTIMTHFSKRYLEVPMFKECNHRNVGCSFDFMKVRLRDLPILPLFLPVLKCLYQDKFEEFFTKSSTVASSENVFLKTWRQVKSN</sequence>
<keyword evidence="10" id="KW-0862">Zinc</keyword>
<evidence type="ECO:0000313" key="13">
    <source>
        <dbReference type="Proteomes" id="UP001497382"/>
    </source>
</evidence>
<dbReference type="PANTHER" id="PTHR12553:SF49">
    <property type="entry name" value="ZINC PHOSPHODIESTERASE ELAC PROTEIN 2"/>
    <property type="match status" value="1"/>
</dbReference>
<evidence type="ECO:0000259" key="11">
    <source>
        <dbReference type="Pfam" id="PF13691"/>
    </source>
</evidence>
<evidence type="ECO:0000256" key="4">
    <source>
        <dbReference type="ARBA" id="ARBA00012477"/>
    </source>
</evidence>
<dbReference type="Proteomes" id="UP001497382">
    <property type="component" value="Unassembled WGS sequence"/>
</dbReference>
<evidence type="ECO:0000313" key="12">
    <source>
        <dbReference type="EMBL" id="CAL1279776.1"/>
    </source>
</evidence>
<evidence type="ECO:0000256" key="10">
    <source>
        <dbReference type="ARBA" id="ARBA00022833"/>
    </source>
</evidence>
<name>A0AAV2A726_9ARAC</name>
<dbReference type="EC" id="3.1.26.11" evidence="4"/>
<evidence type="ECO:0000256" key="1">
    <source>
        <dbReference type="ARBA" id="ARBA00000402"/>
    </source>
</evidence>
<organism evidence="12 13">
    <name type="scientific">Larinioides sclopetarius</name>
    <dbReference type="NCBI Taxonomy" id="280406"/>
    <lineage>
        <taxon>Eukaryota</taxon>
        <taxon>Metazoa</taxon>
        <taxon>Ecdysozoa</taxon>
        <taxon>Arthropoda</taxon>
        <taxon>Chelicerata</taxon>
        <taxon>Arachnida</taxon>
        <taxon>Araneae</taxon>
        <taxon>Araneomorphae</taxon>
        <taxon>Entelegynae</taxon>
        <taxon>Araneoidea</taxon>
        <taxon>Araneidae</taxon>
        <taxon>Larinioides</taxon>
    </lineage>
</organism>
<protein>
    <recommendedName>
        <fullName evidence="4">ribonuclease Z</fullName>
        <ecNumber evidence="4">3.1.26.11</ecNumber>
    </recommendedName>
</protein>
<keyword evidence="13" id="KW-1185">Reference proteome</keyword>
<gene>
    <name evidence="12" type="ORF">LARSCL_LOCUS10585</name>
</gene>
<dbReference type="GO" id="GO:0046872">
    <property type="term" value="F:metal ion binding"/>
    <property type="evidence" value="ECO:0007669"/>
    <property type="project" value="UniProtKB-KW"/>
</dbReference>
<keyword evidence="5" id="KW-0819">tRNA processing</keyword>
<dbReference type="GO" id="GO:0005739">
    <property type="term" value="C:mitochondrion"/>
    <property type="evidence" value="ECO:0007669"/>
    <property type="project" value="TreeGrafter"/>
</dbReference>
<evidence type="ECO:0000256" key="9">
    <source>
        <dbReference type="ARBA" id="ARBA00022801"/>
    </source>
</evidence>
<feature type="domain" description="tRNase Z endonuclease" evidence="11">
    <location>
        <begin position="79"/>
        <end position="126"/>
    </location>
</feature>
<keyword evidence="8" id="KW-0255">Endonuclease</keyword>
<dbReference type="Gene3D" id="3.60.15.10">
    <property type="entry name" value="Ribonuclease Z/Hydroxyacylglutathione hydrolase-like"/>
    <property type="match status" value="2"/>
</dbReference>
<evidence type="ECO:0000256" key="2">
    <source>
        <dbReference type="ARBA" id="ARBA00001947"/>
    </source>
</evidence>
<keyword evidence="7" id="KW-0479">Metal-binding</keyword>
<keyword evidence="9" id="KW-0378">Hydrolase</keyword>
<dbReference type="InterPro" id="IPR036866">
    <property type="entry name" value="RibonucZ/Hydroxyglut_hydro"/>
</dbReference>
<reference evidence="12 13" key="1">
    <citation type="submission" date="2024-04" db="EMBL/GenBank/DDBJ databases">
        <authorList>
            <person name="Rising A."/>
            <person name="Reimegard J."/>
            <person name="Sonavane S."/>
            <person name="Akerstrom W."/>
            <person name="Nylinder S."/>
            <person name="Hedman E."/>
            <person name="Kallberg Y."/>
        </authorList>
    </citation>
    <scope>NUCLEOTIDE SEQUENCE [LARGE SCALE GENOMIC DNA]</scope>
</reference>
<dbReference type="SUPFAM" id="SSF56281">
    <property type="entry name" value="Metallo-hydrolase/oxidoreductase"/>
    <property type="match status" value="2"/>
</dbReference>
<evidence type="ECO:0000256" key="8">
    <source>
        <dbReference type="ARBA" id="ARBA00022759"/>
    </source>
</evidence>
<dbReference type="GO" id="GO:1990180">
    <property type="term" value="P:mitochondrial tRNA 3'-end processing"/>
    <property type="evidence" value="ECO:0007669"/>
    <property type="project" value="TreeGrafter"/>
</dbReference>
<dbReference type="InterPro" id="IPR027794">
    <property type="entry name" value="tRNase_Z_dom"/>
</dbReference>
<dbReference type="EMBL" id="CAXIEN010000125">
    <property type="protein sequence ID" value="CAL1279776.1"/>
    <property type="molecule type" value="Genomic_DNA"/>
</dbReference>
<comment type="catalytic activity">
    <reaction evidence="1">
        <text>Endonucleolytic cleavage of RNA, removing extra 3' nucleotides from tRNA precursor, generating 3' termini of tRNAs. A 3'-hydroxy group is left at the tRNA terminus and a 5'-phosphoryl group is left at the trailer molecule.</text>
        <dbReference type="EC" id="3.1.26.11"/>
    </reaction>
</comment>
<dbReference type="AlphaFoldDB" id="A0AAV2A726"/>
<comment type="similarity">
    <text evidence="3">Belongs to the RNase Z family.</text>
</comment>
<dbReference type="CDD" id="cd07718">
    <property type="entry name" value="RNaseZ_ELAC1_ELAC2-C-term-like_MBL-fold"/>
    <property type="match status" value="1"/>
</dbReference>
<dbReference type="PANTHER" id="PTHR12553">
    <property type="entry name" value="ZINC PHOSPHODIESTERASE ELAC PROTEIN 2"/>
    <property type="match status" value="1"/>
</dbReference>
<evidence type="ECO:0000256" key="6">
    <source>
        <dbReference type="ARBA" id="ARBA00022722"/>
    </source>
</evidence>
<dbReference type="Pfam" id="PF13691">
    <property type="entry name" value="Lactamase_B_4"/>
    <property type="match status" value="1"/>
</dbReference>
<proteinExistence type="inferred from homology"/>
<evidence type="ECO:0000256" key="3">
    <source>
        <dbReference type="ARBA" id="ARBA00007823"/>
    </source>
</evidence>